<protein>
    <submittedName>
        <fullName evidence="1">Uncharacterized protein</fullName>
    </submittedName>
</protein>
<gene>
    <name evidence="1" type="ORF">RRF57_007900</name>
</gene>
<evidence type="ECO:0000313" key="1">
    <source>
        <dbReference type="EMBL" id="KAK5632186.1"/>
    </source>
</evidence>
<accession>A0AAN7UUE2</accession>
<sequence>MPQDHYKSARPIAPGSILSITIFPVGQTLKTPTAPIPRLSMLPRLPFRNGHFAMQFSNAQ</sequence>
<name>A0AAN7UUE2_9PEZI</name>
<reference evidence="1 2" key="1">
    <citation type="submission" date="2023-10" db="EMBL/GenBank/DDBJ databases">
        <title>Draft genome sequence of Xylaria bambusicola isolate GMP-LS, the root and basal stem rot pathogen of sugarcane in Indonesia.</title>
        <authorList>
            <person name="Selvaraj P."/>
            <person name="Muralishankar V."/>
            <person name="Muruganantham S."/>
            <person name="Sp S."/>
            <person name="Haryani S."/>
            <person name="Lau K.J.X."/>
            <person name="Naqvi N.I."/>
        </authorList>
    </citation>
    <scope>NUCLEOTIDE SEQUENCE [LARGE SCALE GENOMIC DNA]</scope>
    <source>
        <strain evidence="1">GMP-LS</strain>
    </source>
</reference>
<comment type="caution">
    <text evidence="1">The sequence shown here is derived from an EMBL/GenBank/DDBJ whole genome shotgun (WGS) entry which is preliminary data.</text>
</comment>
<proteinExistence type="predicted"/>
<dbReference type="Proteomes" id="UP001305414">
    <property type="component" value="Unassembled WGS sequence"/>
</dbReference>
<dbReference type="EMBL" id="JAWHQM010000023">
    <property type="protein sequence ID" value="KAK5632186.1"/>
    <property type="molecule type" value="Genomic_DNA"/>
</dbReference>
<evidence type="ECO:0000313" key="2">
    <source>
        <dbReference type="Proteomes" id="UP001305414"/>
    </source>
</evidence>
<keyword evidence="2" id="KW-1185">Reference proteome</keyword>
<dbReference type="AlphaFoldDB" id="A0AAN7UUE2"/>
<organism evidence="1 2">
    <name type="scientific">Xylaria bambusicola</name>
    <dbReference type="NCBI Taxonomy" id="326684"/>
    <lineage>
        <taxon>Eukaryota</taxon>
        <taxon>Fungi</taxon>
        <taxon>Dikarya</taxon>
        <taxon>Ascomycota</taxon>
        <taxon>Pezizomycotina</taxon>
        <taxon>Sordariomycetes</taxon>
        <taxon>Xylariomycetidae</taxon>
        <taxon>Xylariales</taxon>
        <taxon>Xylariaceae</taxon>
        <taxon>Xylaria</taxon>
    </lineage>
</organism>